<feature type="transmembrane region" description="Helical" evidence="6">
    <location>
        <begin position="12"/>
        <end position="32"/>
    </location>
</feature>
<feature type="transmembrane region" description="Helical" evidence="6">
    <location>
        <begin position="177"/>
        <end position="197"/>
    </location>
</feature>
<reference evidence="8 9" key="1">
    <citation type="journal article" date="2019" name="Int. J. Syst. Evol. Microbiol.">
        <title>The Global Catalogue of Microorganisms (GCM) 10K type strain sequencing project: providing services to taxonomists for standard genome sequencing and annotation.</title>
        <authorList>
            <consortium name="The Broad Institute Genomics Platform"/>
            <consortium name="The Broad Institute Genome Sequencing Center for Infectious Disease"/>
            <person name="Wu L."/>
            <person name="Ma J."/>
        </authorList>
    </citation>
    <scope>NUCLEOTIDE SEQUENCE [LARGE SCALE GENOMIC DNA]</scope>
    <source>
        <strain evidence="8 9">JCM 3380</strain>
    </source>
</reference>
<evidence type="ECO:0000313" key="9">
    <source>
        <dbReference type="Proteomes" id="UP001500416"/>
    </source>
</evidence>
<feature type="transmembrane region" description="Helical" evidence="6">
    <location>
        <begin position="122"/>
        <end position="140"/>
    </location>
</feature>
<gene>
    <name evidence="8" type="primary">yedA</name>
    <name evidence="8" type="ORF">GCM10010492_31600</name>
</gene>
<evidence type="ECO:0000256" key="5">
    <source>
        <dbReference type="ARBA" id="ARBA00023136"/>
    </source>
</evidence>
<dbReference type="PANTHER" id="PTHR32322">
    <property type="entry name" value="INNER MEMBRANE TRANSPORTER"/>
    <property type="match status" value="1"/>
</dbReference>
<evidence type="ECO:0000313" key="8">
    <source>
        <dbReference type="EMBL" id="GAA0230722.1"/>
    </source>
</evidence>
<proteinExistence type="inferred from homology"/>
<keyword evidence="4 6" id="KW-1133">Transmembrane helix</keyword>
<feature type="transmembrane region" description="Helical" evidence="6">
    <location>
        <begin position="63"/>
        <end position="80"/>
    </location>
</feature>
<feature type="transmembrane region" description="Helical" evidence="6">
    <location>
        <begin position="146"/>
        <end position="165"/>
    </location>
</feature>
<comment type="subcellular location">
    <subcellularLocation>
        <location evidence="1">Membrane</location>
        <topology evidence="1">Multi-pass membrane protein</topology>
    </subcellularLocation>
</comment>
<keyword evidence="9" id="KW-1185">Reference proteome</keyword>
<dbReference type="Pfam" id="PF00892">
    <property type="entry name" value="EamA"/>
    <property type="match status" value="2"/>
</dbReference>
<feature type="transmembrane region" description="Helical" evidence="6">
    <location>
        <begin position="242"/>
        <end position="261"/>
    </location>
</feature>
<comment type="caution">
    <text evidence="8">The sequence shown here is derived from an EMBL/GenBank/DDBJ whole genome shotgun (WGS) entry which is preliminary data.</text>
</comment>
<feature type="domain" description="EamA" evidence="7">
    <location>
        <begin position="17"/>
        <end position="138"/>
    </location>
</feature>
<protein>
    <submittedName>
        <fullName evidence="8">Drug/metabolite exporter YedA</fullName>
    </submittedName>
</protein>
<dbReference type="InterPro" id="IPR000620">
    <property type="entry name" value="EamA_dom"/>
</dbReference>
<feature type="domain" description="EamA" evidence="7">
    <location>
        <begin position="147"/>
        <end position="284"/>
    </location>
</feature>
<keyword evidence="5 6" id="KW-0472">Membrane</keyword>
<evidence type="ECO:0000256" key="6">
    <source>
        <dbReference type="SAM" id="Phobius"/>
    </source>
</evidence>
<dbReference type="PANTHER" id="PTHR32322:SF2">
    <property type="entry name" value="EAMA DOMAIN-CONTAINING PROTEIN"/>
    <property type="match status" value="1"/>
</dbReference>
<dbReference type="InterPro" id="IPR050638">
    <property type="entry name" value="AA-Vitamin_Transporters"/>
</dbReference>
<sequence>MSRESVRGMRWAALGVVYVVWGSTYLAIKFTIETMPPLLSGGLRFLVAGVVLTLVVGRRMRMTWPQVGTGVLLGLLLPAWGNGLVVVAEQSVASGLAALMVASVPLYVVVMRRVGGERPPAVTYVGVVVGLVGLGVLLLHDVGGSTWWGPWLVLLSAFGWALGTYLSGRLPVPANPFALSAVEMVAGGVALTVVGLASGERLDVTAVSARSWTAWGYLVVFGSLLAFSSYVYVLGQLPVSTVATYAYVNPVIAVLLGVWLADERFGAVQLAGGLLVVVAVVLVVRAERKCRTPVGTSEPCRT</sequence>
<feature type="transmembrane region" description="Helical" evidence="6">
    <location>
        <begin position="38"/>
        <end position="56"/>
    </location>
</feature>
<evidence type="ECO:0000256" key="3">
    <source>
        <dbReference type="ARBA" id="ARBA00022692"/>
    </source>
</evidence>
<evidence type="ECO:0000256" key="4">
    <source>
        <dbReference type="ARBA" id="ARBA00022989"/>
    </source>
</evidence>
<feature type="transmembrane region" description="Helical" evidence="6">
    <location>
        <begin position="217"/>
        <end position="235"/>
    </location>
</feature>
<feature type="transmembrane region" description="Helical" evidence="6">
    <location>
        <begin position="267"/>
        <end position="284"/>
    </location>
</feature>
<dbReference type="EMBL" id="BAAABU010000005">
    <property type="protein sequence ID" value="GAA0230722.1"/>
    <property type="molecule type" value="Genomic_DNA"/>
</dbReference>
<accession>A0ABN0TUS8</accession>
<comment type="similarity">
    <text evidence="2">Belongs to the EamA transporter family.</text>
</comment>
<keyword evidence="3 6" id="KW-0812">Transmembrane</keyword>
<organism evidence="8 9">
    <name type="scientific">Saccharothrix mutabilis subsp. mutabilis</name>
    <dbReference type="NCBI Taxonomy" id="66855"/>
    <lineage>
        <taxon>Bacteria</taxon>
        <taxon>Bacillati</taxon>
        <taxon>Actinomycetota</taxon>
        <taxon>Actinomycetes</taxon>
        <taxon>Pseudonocardiales</taxon>
        <taxon>Pseudonocardiaceae</taxon>
        <taxon>Saccharothrix</taxon>
    </lineage>
</organism>
<feature type="transmembrane region" description="Helical" evidence="6">
    <location>
        <begin position="92"/>
        <end position="110"/>
    </location>
</feature>
<dbReference type="Gene3D" id="1.10.3730.20">
    <property type="match status" value="1"/>
</dbReference>
<evidence type="ECO:0000256" key="2">
    <source>
        <dbReference type="ARBA" id="ARBA00007362"/>
    </source>
</evidence>
<dbReference type="Proteomes" id="UP001500416">
    <property type="component" value="Unassembled WGS sequence"/>
</dbReference>
<name>A0ABN0TUS8_9PSEU</name>
<dbReference type="InterPro" id="IPR037185">
    <property type="entry name" value="EmrE-like"/>
</dbReference>
<dbReference type="SUPFAM" id="SSF103481">
    <property type="entry name" value="Multidrug resistance efflux transporter EmrE"/>
    <property type="match status" value="2"/>
</dbReference>
<evidence type="ECO:0000256" key="1">
    <source>
        <dbReference type="ARBA" id="ARBA00004141"/>
    </source>
</evidence>
<evidence type="ECO:0000259" key="7">
    <source>
        <dbReference type="Pfam" id="PF00892"/>
    </source>
</evidence>